<feature type="transmembrane region" description="Helical" evidence="1">
    <location>
        <begin position="175"/>
        <end position="196"/>
    </location>
</feature>
<reference evidence="3 4" key="1">
    <citation type="submission" date="2020-01" db="EMBL/GenBank/DDBJ databases">
        <title>Ponticoccus aerotolerans gen. nov., sp. nov., an anaerobic bacterium and proposal of Ponticoccusceae fam. nov., Ponticoccusles ord. nov. and Ponticoccuse classis nov. in the phylum Kiritimatiellaeota.</title>
        <authorList>
            <person name="Zhou L.Y."/>
            <person name="Du Z.J."/>
        </authorList>
    </citation>
    <scope>NUCLEOTIDE SEQUENCE [LARGE SCALE GENOMIC DNA]</scope>
    <source>
        <strain evidence="3 4">S-5007</strain>
    </source>
</reference>
<accession>A0A6P1M3D1</accession>
<feature type="signal peptide" evidence="2">
    <location>
        <begin position="1"/>
        <end position="19"/>
    </location>
</feature>
<dbReference type="EMBL" id="CP047593">
    <property type="protein sequence ID" value="QHI68612.1"/>
    <property type="molecule type" value="Genomic_DNA"/>
</dbReference>
<organism evidence="3 4">
    <name type="scientific">Tichowtungia aerotolerans</name>
    <dbReference type="NCBI Taxonomy" id="2697043"/>
    <lineage>
        <taxon>Bacteria</taxon>
        <taxon>Pseudomonadati</taxon>
        <taxon>Kiritimatiellota</taxon>
        <taxon>Tichowtungiia</taxon>
        <taxon>Tichowtungiales</taxon>
        <taxon>Tichowtungiaceae</taxon>
        <taxon>Tichowtungia</taxon>
    </lineage>
</organism>
<keyword evidence="4" id="KW-1185">Reference proteome</keyword>
<evidence type="ECO:0000313" key="4">
    <source>
        <dbReference type="Proteomes" id="UP000464954"/>
    </source>
</evidence>
<dbReference type="KEGG" id="taer:GT409_03825"/>
<gene>
    <name evidence="3" type="ORF">GT409_03825</name>
</gene>
<feature type="chain" id="PRO_5026658226" evidence="2">
    <location>
        <begin position="20"/>
        <end position="202"/>
    </location>
</feature>
<evidence type="ECO:0000256" key="2">
    <source>
        <dbReference type="SAM" id="SignalP"/>
    </source>
</evidence>
<keyword evidence="1" id="KW-1133">Transmembrane helix</keyword>
<keyword evidence="1" id="KW-0472">Membrane</keyword>
<name>A0A6P1M3D1_9BACT</name>
<protein>
    <submittedName>
        <fullName evidence="3">PEP-CTERM sorting domain-containing protein</fullName>
    </submittedName>
</protein>
<dbReference type="NCBIfam" id="TIGR02595">
    <property type="entry name" value="PEP_CTERM"/>
    <property type="match status" value="1"/>
</dbReference>
<keyword evidence="1" id="KW-0812">Transmembrane</keyword>
<dbReference type="Proteomes" id="UP000464954">
    <property type="component" value="Chromosome"/>
</dbReference>
<sequence>MKRCASISILLACVLNAGAATVYLENGGASLETTGDSLDGIGTNWTAVSVFEIPGLTVNFATALDGQTLNSNSGDFGIDSSILGEVNDRFDYGEVALMSFNKDIRITKLDFSVLDDAETFNFIIGLETNSVSYGDLSNQNSAYLEGISWEVAAGEVIRLEVSEGSSISLDSLDLIVVPEPVVISLVGTGGLLLMVMRRRIRS</sequence>
<proteinExistence type="predicted"/>
<dbReference type="RefSeq" id="WP_160627100.1">
    <property type="nucleotide sequence ID" value="NZ_CP047593.1"/>
</dbReference>
<evidence type="ECO:0000313" key="3">
    <source>
        <dbReference type="EMBL" id="QHI68612.1"/>
    </source>
</evidence>
<dbReference type="InterPro" id="IPR013424">
    <property type="entry name" value="Ice-binding_C"/>
</dbReference>
<keyword evidence="2" id="KW-0732">Signal</keyword>
<dbReference type="AlphaFoldDB" id="A0A6P1M3D1"/>
<evidence type="ECO:0000256" key="1">
    <source>
        <dbReference type="SAM" id="Phobius"/>
    </source>
</evidence>